<dbReference type="OrthoDB" id="10614214at2759"/>
<protein>
    <submittedName>
        <fullName evidence="2">Uncharacterized protein</fullName>
    </submittedName>
</protein>
<evidence type="ECO:0000256" key="1">
    <source>
        <dbReference type="SAM" id="MobiDB-lite"/>
    </source>
</evidence>
<organism evidence="2 3">
    <name type="scientific">Rhizoclosmatium globosum</name>
    <dbReference type="NCBI Taxonomy" id="329046"/>
    <lineage>
        <taxon>Eukaryota</taxon>
        <taxon>Fungi</taxon>
        <taxon>Fungi incertae sedis</taxon>
        <taxon>Chytridiomycota</taxon>
        <taxon>Chytridiomycota incertae sedis</taxon>
        <taxon>Chytridiomycetes</taxon>
        <taxon>Chytridiales</taxon>
        <taxon>Chytriomycetaceae</taxon>
        <taxon>Rhizoclosmatium</taxon>
    </lineage>
</organism>
<gene>
    <name evidence="2" type="ORF">BCR33DRAFT_731722</name>
</gene>
<dbReference type="EMBL" id="MCGO01000340">
    <property type="protein sequence ID" value="ORY13668.1"/>
    <property type="molecule type" value="Genomic_DNA"/>
</dbReference>
<dbReference type="AlphaFoldDB" id="A0A1Y1ZTX2"/>
<keyword evidence="3" id="KW-1185">Reference proteome</keyword>
<proteinExistence type="predicted"/>
<feature type="compositionally biased region" description="Low complexity" evidence="1">
    <location>
        <begin position="1"/>
        <end position="17"/>
    </location>
</feature>
<evidence type="ECO:0000313" key="3">
    <source>
        <dbReference type="Proteomes" id="UP000193642"/>
    </source>
</evidence>
<comment type="caution">
    <text evidence="2">The sequence shown here is derived from an EMBL/GenBank/DDBJ whole genome shotgun (WGS) entry which is preliminary data.</text>
</comment>
<feature type="compositionally biased region" description="Pro residues" evidence="1">
    <location>
        <begin position="55"/>
        <end position="65"/>
    </location>
</feature>
<reference evidence="2 3" key="1">
    <citation type="submission" date="2016-07" db="EMBL/GenBank/DDBJ databases">
        <title>Pervasive Adenine N6-methylation of Active Genes in Fungi.</title>
        <authorList>
            <consortium name="DOE Joint Genome Institute"/>
            <person name="Mondo S.J."/>
            <person name="Dannebaum R.O."/>
            <person name="Kuo R.C."/>
            <person name="Labutti K."/>
            <person name="Haridas S."/>
            <person name="Kuo A."/>
            <person name="Salamov A."/>
            <person name="Ahrendt S.R."/>
            <person name="Lipzen A."/>
            <person name="Sullivan W."/>
            <person name="Andreopoulos W.B."/>
            <person name="Clum A."/>
            <person name="Lindquist E."/>
            <person name="Daum C."/>
            <person name="Ramamoorthy G.K."/>
            <person name="Gryganskyi A."/>
            <person name="Culley D."/>
            <person name="Magnuson J.K."/>
            <person name="James T.Y."/>
            <person name="O'Malley M.A."/>
            <person name="Stajich J.E."/>
            <person name="Spatafora J.W."/>
            <person name="Visel A."/>
            <person name="Grigoriev I.V."/>
        </authorList>
    </citation>
    <scope>NUCLEOTIDE SEQUENCE [LARGE SCALE GENOMIC DNA]</scope>
    <source>
        <strain evidence="2 3">JEL800</strain>
    </source>
</reference>
<accession>A0A1Y1ZTX2</accession>
<dbReference type="Proteomes" id="UP000193642">
    <property type="component" value="Unassembled WGS sequence"/>
</dbReference>
<evidence type="ECO:0000313" key="2">
    <source>
        <dbReference type="EMBL" id="ORY13668.1"/>
    </source>
</evidence>
<sequence>MARTTQTARRTTNGPEFIAPPAPRAPIEELEQEPLDEPTDEPLLFSNHTSTSSNQPPPPSPPSPTFEPFFSIANESSTPLLRIETDFGAYILAVFVSQHETINVKLKAHSCVIKADIDSVLATVDDNPNPKRRIVAKHGMRIVFKDDPDTPPLTLEHFISIQKWLQKAIERSKDDRTPDRVWDNIATALNRPRPSLPTVYTFNGNTANIQCSTFSNWDGTMSLSGPYTPTIHNPPNFAQLLAPLLTSNNSTCYKEDLTTTWMQDYNQEWSSQEVLLHITLPWSPTTFHYFPSTYVSLFKTLALVNNRSLHRLPSTILWHIIDFVVQDAFSINPETGGRGILVWRLHQATVCSQLQKNVDAFPNNAISTHPTTQQKKLLNALDDSVGISRPILWNNYGLDLTEYGLENHEIPSRAGRDYASERKRYLWDGLWGSTYPIYLRWDV</sequence>
<feature type="compositionally biased region" description="Acidic residues" evidence="1">
    <location>
        <begin position="28"/>
        <end position="40"/>
    </location>
</feature>
<feature type="region of interest" description="Disordered" evidence="1">
    <location>
        <begin position="1"/>
        <end position="69"/>
    </location>
</feature>
<name>A0A1Y1ZTX2_9FUNG</name>